<keyword evidence="3" id="KW-1185">Reference proteome</keyword>
<dbReference type="EMBL" id="KQ976394">
    <property type="protein sequence ID" value="KYM93288.1"/>
    <property type="molecule type" value="Genomic_DNA"/>
</dbReference>
<reference evidence="2 3" key="1">
    <citation type="submission" date="2015-09" db="EMBL/GenBank/DDBJ databases">
        <title>Atta colombica WGS genome.</title>
        <authorList>
            <person name="Nygaard S."/>
            <person name="Hu H."/>
            <person name="Boomsma J."/>
            <person name="Zhang G."/>
        </authorList>
    </citation>
    <scope>NUCLEOTIDE SEQUENCE [LARGE SCALE GENOMIC DNA]</scope>
    <source>
        <strain evidence="2">Treedump-2</strain>
        <tissue evidence="2">Whole body</tissue>
    </source>
</reference>
<sequence length="144" mass="16286">MEATDASGSKWPICRVTPVDDAKQQREQTGHLTTRAKGASERNQRGWDMGNEAGTSEKGREREREREEREREREREDEKVGETDGWFSALGDRDATRESEWIGASRAAPAASVRSRSPSRVFRVLRARAPLVQSECVIQLSSLR</sequence>
<accession>A0A195BZE6</accession>
<proteinExistence type="predicted"/>
<dbReference type="AlphaFoldDB" id="A0A195BZE6"/>
<dbReference type="Proteomes" id="UP000078540">
    <property type="component" value="Unassembled WGS sequence"/>
</dbReference>
<name>A0A195BZE6_9HYME</name>
<evidence type="ECO:0000256" key="1">
    <source>
        <dbReference type="SAM" id="MobiDB-lite"/>
    </source>
</evidence>
<feature type="compositionally biased region" description="Basic and acidic residues" evidence="1">
    <location>
        <begin position="18"/>
        <end position="29"/>
    </location>
</feature>
<gene>
    <name evidence="2" type="ORF">ALC53_00224</name>
</gene>
<feature type="compositionally biased region" description="Basic and acidic residues" evidence="1">
    <location>
        <begin position="55"/>
        <end position="82"/>
    </location>
</feature>
<evidence type="ECO:0000313" key="2">
    <source>
        <dbReference type="EMBL" id="KYM93288.1"/>
    </source>
</evidence>
<evidence type="ECO:0000313" key="3">
    <source>
        <dbReference type="Proteomes" id="UP000078540"/>
    </source>
</evidence>
<organism evidence="2 3">
    <name type="scientific">Atta colombica</name>
    <dbReference type="NCBI Taxonomy" id="520822"/>
    <lineage>
        <taxon>Eukaryota</taxon>
        <taxon>Metazoa</taxon>
        <taxon>Ecdysozoa</taxon>
        <taxon>Arthropoda</taxon>
        <taxon>Hexapoda</taxon>
        <taxon>Insecta</taxon>
        <taxon>Pterygota</taxon>
        <taxon>Neoptera</taxon>
        <taxon>Endopterygota</taxon>
        <taxon>Hymenoptera</taxon>
        <taxon>Apocrita</taxon>
        <taxon>Aculeata</taxon>
        <taxon>Formicoidea</taxon>
        <taxon>Formicidae</taxon>
        <taxon>Myrmicinae</taxon>
        <taxon>Atta</taxon>
    </lineage>
</organism>
<feature type="region of interest" description="Disordered" evidence="1">
    <location>
        <begin position="1"/>
        <end position="92"/>
    </location>
</feature>
<protein>
    <submittedName>
        <fullName evidence="2">Uncharacterized protein</fullName>
    </submittedName>
</protein>